<reference evidence="2 3" key="1">
    <citation type="journal article" date="2011" name="J. Bacteriol.">
        <title>Complete genome sequence of the cellulose-degrading bacterium Cellulosilyticum lentocellum.</title>
        <authorList>
            <consortium name="US DOE Joint Genome Institute"/>
            <person name="Miller D.A."/>
            <person name="Suen G."/>
            <person name="Bruce D."/>
            <person name="Copeland A."/>
            <person name="Cheng J.F."/>
            <person name="Detter C."/>
            <person name="Goodwin L.A."/>
            <person name="Han C.S."/>
            <person name="Hauser L.J."/>
            <person name="Land M.L."/>
            <person name="Lapidus A."/>
            <person name="Lucas S."/>
            <person name="Meincke L."/>
            <person name="Pitluck S."/>
            <person name="Tapia R."/>
            <person name="Teshima H."/>
            <person name="Woyke T."/>
            <person name="Fox B.G."/>
            <person name="Angert E.R."/>
            <person name="Currie C.R."/>
        </authorList>
    </citation>
    <scope>NUCLEOTIDE SEQUENCE [LARGE SCALE GENOMIC DNA]</scope>
    <source>
        <strain evidence="3">ATCC 49066 / DSM 5427 / NCIMB 11756 / RHM5</strain>
    </source>
</reference>
<name>F2JKJ8_CELLD</name>
<dbReference type="AlphaFoldDB" id="F2JKJ8"/>
<dbReference type="EMBL" id="CP002582">
    <property type="protein sequence ID" value="ADZ82158.1"/>
    <property type="molecule type" value="Genomic_DNA"/>
</dbReference>
<evidence type="ECO:0000313" key="2">
    <source>
        <dbReference type="EMBL" id="ADZ82158.1"/>
    </source>
</evidence>
<gene>
    <name evidence="2" type="ordered locus">Clole_0415</name>
</gene>
<dbReference type="RefSeq" id="WP_013655459.1">
    <property type="nucleotide sequence ID" value="NC_015275.1"/>
</dbReference>
<dbReference type="STRING" id="642492.Clole_0415"/>
<organism evidence="2 3">
    <name type="scientific">Cellulosilyticum lentocellum (strain ATCC 49066 / DSM 5427 / NCIMB 11756 / RHM5)</name>
    <name type="common">Clostridium lentocellum</name>
    <dbReference type="NCBI Taxonomy" id="642492"/>
    <lineage>
        <taxon>Bacteria</taxon>
        <taxon>Bacillati</taxon>
        <taxon>Bacillota</taxon>
        <taxon>Clostridia</taxon>
        <taxon>Lachnospirales</taxon>
        <taxon>Cellulosilyticaceae</taxon>
        <taxon>Cellulosilyticum</taxon>
    </lineage>
</organism>
<feature type="coiled-coil region" evidence="1">
    <location>
        <begin position="137"/>
        <end position="171"/>
    </location>
</feature>
<evidence type="ECO:0000313" key="3">
    <source>
        <dbReference type="Proteomes" id="UP000008467"/>
    </source>
</evidence>
<dbReference type="HOGENOM" id="CLU_1313588_0_0_9"/>
<keyword evidence="1" id="KW-0175">Coiled coil</keyword>
<evidence type="ECO:0000256" key="1">
    <source>
        <dbReference type="SAM" id="Coils"/>
    </source>
</evidence>
<protein>
    <submittedName>
        <fullName evidence="2">Uncharacterized protein</fullName>
    </submittedName>
</protein>
<dbReference type="Proteomes" id="UP000008467">
    <property type="component" value="Chromosome"/>
</dbReference>
<accession>F2JKJ8</accession>
<dbReference type="KEGG" id="cle:Clole_0415"/>
<keyword evidence="3" id="KW-1185">Reference proteome</keyword>
<proteinExistence type="predicted"/>
<sequence length="209" mass="23944">MQNKIVSDTEVIRALRGKIGDYTGYAARQYNTSCNSIIRQMDSLISKYSGEKYGGDVVEKARQIKEIANDILRYRTDFIKQSDKILDGLKFVVNQYNATENECIGLVKKMVLSKPSVRVMSKGIDILQTLIKQNFTRENIEKLATLWENMLKEYNEARKEELKQLQERLADGNLPQLEDSDIAFYEEMPTMLSELGISLSTRDQANLLS</sequence>